<name>A0ABW6BNI6_9BACT</name>
<comment type="caution">
    <text evidence="1">The sequence shown here is derived from an EMBL/GenBank/DDBJ whole genome shotgun (WGS) entry which is preliminary data.</text>
</comment>
<dbReference type="RefSeq" id="WP_377479068.1">
    <property type="nucleotide sequence ID" value="NZ_JBHUOX010000001.1"/>
</dbReference>
<dbReference type="EMBL" id="JBHUOX010000001">
    <property type="protein sequence ID" value="MFD2998766.1"/>
    <property type="molecule type" value="Genomic_DNA"/>
</dbReference>
<gene>
    <name evidence="1" type="ORF">ACFS7Z_00205</name>
</gene>
<keyword evidence="2" id="KW-1185">Reference proteome</keyword>
<reference evidence="2" key="1">
    <citation type="journal article" date="2019" name="Int. J. Syst. Evol. Microbiol.">
        <title>The Global Catalogue of Microorganisms (GCM) 10K type strain sequencing project: providing services to taxonomists for standard genome sequencing and annotation.</title>
        <authorList>
            <consortium name="The Broad Institute Genomics Platform"/>
            <consortium name="The Broad Institute Genome Sequencing Center for Infectious Disease"/>
            <person name="Wu L."/>
            <person name="Ma J."/>
        </authorList>
    </citation>
    <scope>NUCLEOTIDE SEQUENCE [LARGE SCALE GENOMIC DNA]</scope>
    <source>
        <strain evidence="2">KCTC 23984</strain>
    </source>
</reference>
<accession>A0ABW6BNI6</accession>
<evidence type="ECO:0000313" key="1">
    <source>
        <dbReference type="EMBL" id="MFD2998766.1"/>
    </source>
</evidence>
<proteinExistence type="predicted"/>
<dbReference type="Proteomes" id="UP001597641">
    <property type="component" value="Unassembled WGS sequence"/>
</dbReference>
<evidence type="ECO:0000313" key="2">
    <source>
        <dbReference type="Proteomes" id="UP001597641"/>
    </source>
</evidence>
<organism evidence="1 2">
    <name type="scientific">Pontibacter toksunensis</name>
    <dbReference type="NCBI Taxonomy" id="1332631"/>
    <lineage>
        <taxon>Bacteria</taxon>
        <taxon>Pseudomonadati</taxon>
        <taxon>Bacteroidota</taxon>
        <taxon>Cytophagia</taxon>
        <taxon>Cytophagales</taxon>
        <taxon>Hymenobacteraceae</taxon>
        <taxon>Pontibacter</taxon>
    </lineage>
</organism>
<protein>
    <submittedName>
        <fullName evidence="1">Uncharacterized protein</fullName>
    </submittedName>
</protein>
<sequence>MAKNLQYEGLKPEAFDQFRSKLQAYGINLSNNSGSFSEKGVSGKYNYNSETEVLELNDVSVGFPASMMINLDTLQKRLTETVVQHGGRPKQGMV</sequence>